<dbReference type="EMBL" id="LR798292">
    <property type="protein sequence ID" value="CAB5221266.1"/>
    <property type="molecule type" value="Genomic_DNA"/>
</dbReference>
<protein>
    <submittedName>
        <fullName evidence="1">Uncharacterized protein</fullName>
    </submittedName>
</protein>
<gene>
    <name evidence="1" type="ORF">UFOVP244_121</name>
</gene>
<organism evidence="1">
    <name type="scientific">uncultured Caudovirales phage</name>
    <dbReference type="NCBI Taxonomy" id="2100421"/>
    <lineage>
        <taxon>Viruses</taxon>
        <taxon>Duplodnaviria</taxon>
        <taxon>Heunggongvirae</taxon>
        <taxon>Uroviricota</taxon>
        <taxon>Caudoviricetes</taxon>
        <taxon>Peduoviridae</taxon>
        <taxon>Maltschvirus</taxon>
        <taxon>Maltschvirus maltsch</taxon>
    </lineage>
</organism>
<accession>A0A6J7WTH7</accession>
<reference evidence="1" key="1">
    <citation type="submission" date="2020-05" db="EMBL/GenBank/DDBJ databases">
        <authorList>
            <person name="Chiriac C."/>
            <person name="Salcher M."/>
            <person name="Ghai R."/>
            <person name="Kavagutti S V."/>
        </authorList>
    </citation>
    <scope>NUCLEOTIDE SEQUENCE</scope>
</reference>
<name>A0A6J7WTH7_9CAUD</name>
<proteinExistence type="predicted"/>
<evidence type="ECO:0000313" key="1">
    <source>
        <dbReference type="EMBL" id="CAB5221266.1"/>
    </source>
</evidence>
<sequence>MTNEDLLKKSREDHETTAKTVSAFREALGRLLNNSEAGSAEAAQDELIYTLYVGFNYTGEHLIRQVGVDRAREIFEQMASRRTVG</sequence>